<dbReference type="InterPro" id="IPR050131">
    <property type="entry name" value="Peptidase_S8_subtilisin-like"/>
</dbReference>
<evidence type="ECO:0000256" key="9">
    <source>
        <dbReference type="SAM" id="SignalP"/>
    </source>
</evidence>
<dbReference type="Pfam" id="PF05922">
    <property type="entry name" value="Inhibitor_I9"/>
    <property type="match status" value="1"/>
</dbReference>
<dbReference type="GO" id="GO:0006508">
    <property type="term" value="P:proteolysis"/>
    <property type="evidence" value="ECO:0007669"/>
    <property type="project" value="UniProtKB-KW"/>
</dbReference>
<dbReference type="InterPro" id="IPR008999">
    <property type="entry name" value="Actin-crosslinking"/>
</dbReference>
<dbReference type="SUPFAM" id="SSF52743">
    <property type="entry name" value="Subtilisin-like"/>
    <property type="match status" value="1"/>
</dbReference>
<keyword evidence="4 6" id="KW-0720">Serine protease</keyword>
<name>A0A328N4D4_9ACTN</name>
<keyword evidence="2 6" id="KW-0645">Protease</keyword>
<dbReference type="InterPro" id="IPR015500">
    <property type="entry name" value="Peptidase_S8_subtilisin-rel"/>
</dbReference>
<dbReference type="Gene3D" id="3.30.70.80">
    <property type="entry name" value="Peptidase S8 propeptide/proteinase inhibitor I9"/>
    <property type="match status" value="1"/>
</dbReference>
<dbReference type="GO" id="GO:0005615">
    <property type="term" value="C:extracellular space"/>
    <property type="evidence" value="ECO:0007669"/>
    <property type="project" value="TreeGrafter"/>
</dbReference>
<evidence type="ECO:0000256" key="1">
    <source>
        <dbReference type="ARBA" id="ARBA00011073"/>
    </source>
</evidence>
<dbReference type="InterPro" id="IPR010259">
    <property type="entry name" value="S8pro/Inhibitor_I9"/>
</dbReference>
<dbReference type="InterPro" id="IPR036852">
    <property type="entry name" value="Peptidase_S8/S53_dom_sf"/>
</dbReference>
<evidence type="ECO:0000256" key="7">
    <source>
        <dbReference type="RuleBase" id="RU003355"/>
    </source>
</evidence>
<dbReference type="PANTHER" id="PTHR43806:SF11">
    <property type="entry name" value="CEREVISIN-RELATED"/>
    <property type="match status" value="1"/>
</dbReference>
<dbReference type="SUPFAM" id="SSF54897">
    <property type="entry name" value="Protease propeptides/inhibitors"/>
    <property type="match status" value="1"/>
</dbReference>
<dbReference type="InterPro" id="IPR022398">
    <property type="entry name" value="Peptidase_S8_His-AS"/>
</dbReference>
<evidence type="ECO:0000259" key="10">
    <source>
        <dbReference type="Pfam" id="PF00082"/>
    </source>
</evidence>
<feature type="compositionally biased region" description="Low complexity" evidence="8">
    <location>
        <begin position="34"/>
        <end position="52"/>
    </location>
</feature>
<evidence type="ECO:0000256" key="4">
    <source>
        <dbReference type="ARBA" id="ARBA00022825"/>
    </source>
</evidence>
<protein>
    <submittedName>
        <fullName evidence="12">Extracellular serine proteinase</fullName>
    </submittedName>
</protein>
<dbReference type="AlphaFoldDB" id="A0A328N4D4"/>
<dbReference type="SUPFAM" id="SSF50405">
    <property type="entry name" value="Actin-crosslinking proteins"/>
    <property type="match status" value="2"/>
</dbReference>
<dbReference type="Gene3D" id="2.80.10.50">
    <property type="match status" value="2"/>
</dbReference>
<dbReference type="InterPro" id="IPR023828">
    <property type="entry name" value="Peptidase_S8_Ser-AS"/>
</dbReference>
<feature type="active site" description="Charge relay system" evidence="5 6">
    <location>
        <position position="180"/>
    </location>
</feature>
<evidence type="ECO:0000259" key="11">
    <source>
        <dbReference type="Pfam" id="PF05922"/>
    </source>
</evidence>
<feature type="region of interest" description="Disordered" evidence="8">
    <location>
        <begin position="34"/>
        <end position="59"/>
    </location>
</feature>
<keyword evidence="3 6" id="KW-0378">Hydrolase</keyword>
<dbReference type="PROSITE" id="PS00137">
    <property type="entry name" value="SUBTILASE_HIS"/>
    <property type="match status" value="1"/>
</dbReference>
<sequence length="700" mass="71678">MKRRGVIRRSAVASLALASATIIVSAATGGAAMAEPSAPLAPKPASKLTAPKQDGRLDKAKPAEVVPDRYIVVLKDKKTTPAKIKAAASALAKENGGSVRRTYSNALNGYSAAMTAKQAGRLAADPDVASVQPVIRFHKSGTQSAPPSWGLDRIDQVSPKLSGSYTYPTTGAGVKAYIVDTGIDISHSDFGGRASNGYDAIDQDNVAQDCNGHGTHVAGTVGGTKYGVAKAVNLVAVRVLDCDGSGTTEQVLAGIDWVTANAQKPAVVNMSLGGPEDPAISNAVSNSIATGLTYAVAAGNEADDACSYTPAEVSAAITVGATDRIDRRASTEYFDSNYGPCVDVWAPGVDIVSAASGTTDGSVAFSGTSMAAPHVAGAAALLLQSNPTWSPSQVRNTIVTRGLAGAVLNPQGGVDRLLNVASALSPARTSHGLLARSNGYFVSADGAGSKPLAAVGPVLGGWEKLDIVDAGSGLVALRANVNGKYVSATGAGSKPLIATAASVSTWERFQLVHHIDGTVSLKATVNNKYVSAPSNGGPLIASATNASTWEKFDLETNLIVSFKSSASGKYVSADGAGSKPLIPLAASVSTWEKFELFDLDYYGYFGLRSLANGKWVSATGAGSKPLLASATGIDAWEAFTFWHRGVGATDGSGWIYANVDGQAVSAGSAGTSQLIPNKDFDFWAPDFGLSAGERFVMNLA</sequence>
<dbReference type="PROSITE" id="PS00136">
    <property type="entry name" value="SUBTILASE_ASP"/>
    <property type="match status" value="1"/>
</dbReference>
<dbReference type="CDD" id="cd00257">
    <property type="entry name" value="beta-trefoil_FSCN-like"/>
    <property type="match status" value="2"/>
</dbReference>
<dbReference type="InterPro" id="IPR023827">
    <property type="entry name" value="Peptidase_S8_Asp-AS"/>
</dbReference>
<dbReference type="PROSITE" id="PS51892">
    <property type="entry name" value="SUBTILASE"/>
    <property type="match status" value="1"/>
</dbReference>
<gene>
    <name evidence="12" type="ORF">LAH08_02538</name>
</gene>
<evidence type="ECO:0000256" key="2">
    <source>
        <dbReference type="ARBA" id="ARBA00022670"/>
    </source>
</evidence>
<evidence type="ECO:0000313" key="12">
    <source>
        <dbReference type="EMBL" id="RAO02309.1"/>
    </source>
</evidence>
<accession>A0A328N4D4</accession>
<reference evidence="12 13" key="1">
    <citation type="submission" date="2018-03" db="EMBL/GenBank/DDBJ databases">
        <title>Defining the species Micromonospora saelicesensis and Micromonospora noduli under the framework of genomics.</title>
        <authorList>
            <person name="Riesco R."/>
            <person name="Trujillo M.E."/>
        </authorList>
    </citation>
    <scope>NUCLEOTIDE SEQUENCE [LARGE SCALE GENOMIC DNA]</scope>
    <source>
        <strain evidence="12 13">LAH08</strain>
    </source>
</reference>
<dbReference type="GO" id="GO:0004252">
    <property type="term" value="F:serine-type endopeptidase activity"/>
    <property type="evidence" value="ECO:0007669"/>
    <property type="project" value="UniProtKB-UniRule"/>
</dbReference>
<dbReference type="Pfam" id="PF00082">
    <property type="entry name" value="Peptidase_S8"/>
    <property type="match status" value="1"/>
</dbReference>
<dbReference type="InterPro" id="IPR037045">
    <property type="entry name" value="S8pro/Inhibitor_I9_sf"/>
</dbReference>
<dbReference type="PRINTS" id="PR00723">
    <property type="entry name" value="SUBTILISIN"/>
</dbReference>
<proteinExistence type="inferred from homology"/>
<feature type="domain" description="Peptidase S8/S53" evidence="10">
    <location>
        <begin position="171"/>
        <end position="401"/>
    </location>
</feature>
<dbReference type="InterPro" id="IPR034193">
    <property type="entry name" value="PCSK9_ProteinaseK-like"/>
</dbReference>
<comment type="caution">
    <text evidence="12">The sequence shown here is derived from an EMBL/GenBank/DDBJ whole genome shotgun (WGS) entry which is preliminary data.</text>
</comment>
<evidence type="ECO:0000256" key="3">
    <source>
        <dbReference type="ARBA" id="ARBA00022801"/>
    </source>
</evidence>
<feature type="active site" description="Charge relay system" evidence="5 6">
    <location>
        <position position="213"/>
    </location>
</feature>
<dbReference type="PROSITE" id="PS00138">
    <property type="entry name" value="SUBTILASE_SER"/>
    <property type="match status" value="1"/>
</dbReference>
<organism evidence="12 13">
    <name type="scientific">Micromonospora noduli</name>
    <dbReference type="NCBI Taxonomy" id="709876"/>
    <lineage>
        <taxon>Bacteria</taxon>
        <taxon>Bacillati</taxon>
        <taxon>Actinomycetota</taxon>
        <taxon>Actinomycetes</taxon>
        <taxon>Micromonosporales</taxon>
        <taxon>Micromonosporaceae</taxon>
        <taxon>Micromonospora</taxon>
    </lineage>
</organism>
<evidence type="ECO:0000256" key="5">
    <source>
        <dbReference type="PIRSR" id="PIRSR615500-1"/>
    </source>
</evidence>
<dbReference type="InterPro" id="IPR006311">
    <property type="entry name" value="TAT_signal"/>
</dbReference>
<dbReference type="InterPro" id="IPR000209">
    <property type="entry name" value="Peptidase_S8/S53_dom"/>
</dbReference>
<dbReference type="Proteomes" id="UP000248966">
    <property type="component" value="Unassembled WGS sequence"/>
</dbReference>
<feature type="domain" description="Inhibitor I9" evidence="11">
    <location>
        <begin position="69"/>
        <end position="133"/>
    </location>
</feature>
<feature type="active site" description="Charge relay system" evidence="5 6">
    <location>
        <position position="369"/>
    </location>
</feature>
<dbReference type="PROSITE" id="PS51318">
    <property type="entry name" value="TAT"/>
    <property type="match status" value="1"/>
</dbReference>
<evidence type="ECO:0000256" key="6">
    <source>
        <dbReference type="PROSITE-ProRule" id="PRU01240"/>
    </source>
</evidence>
<dbReference type="EMBL" id="PYAA01000013">
    <property type="protein sequence ID" value="RAO02309.1"/>
    <property type="molecule type" value="Genomic_DNA"/>
</dbReference>
<dbReference type="Gene3D" id="3.40.50.200">
    <property type="entry name" value="Peptidase S8/S53 domain"/>
    <property type="match status" value="1"/>
</dbReference>
<keyword evidence="9" id="KW-0732">Signal</keyword>
<evidence type="ECO:0000256" key="8">
    <source>
        <dbReference type="SAM" id="MobiDB-lite"/>
    </source>
</evidence>
<dbReference type="FunFam" id="3.40.50.200:FF:000014">
    <property type="entry name" value="Proteinase K"/>
    <property type="match status" value="1"/>
</dbReference>
<feature type="signal peptide" evidence="9">
    <location>
        <begin position="1"/>
        <end position="26"/>
    </location>
</feature>
<evidence type="ECO:0000313" key="13">
    <source>
        <dbReference type="Proteomes" id="UP000248966"/>
    </source>
</evidence>
<comment type="similarity">
    <text evidence="1 6 7">Belongs to the peptidase S8 family.</text>
</comment>
<dbReference type="PANTHER" id="PTHR43806">
    <property type="entry name" value="PEPTIDASE S8"/>
    <property type="match status" value="1"/>
</dbReference>
<dbReference type="CDD" id="cd04077">
    <property type="entry name" value="Peptidases_S8_PCSK9_ProteinaseK_like"/>
    <property type="match status" value="1"/>
</dbReference>
<feature type="chain" id="PRO_5016367547" evidence="9">
    <location>
        <begin position="27"/>
        <end position="700"/>
    </location>
</feature>